<name>A0ABR8S9Q0_9BURK</name>
<proteinExistence type="predicted"/>
<reference evidence="1 2" key="1">
    <citation type="submission" date="2020-08" db="EMBL/GenBank/DDBJ databases">
        <title>A Genomic Blueprint of the Chicken Gut Microbiome.</title>
        <authorList>
            <person name="Gilroy R."/>
            <person name="Ravi A."/>
            <person name="Getino M."/>
            <person name="Pursley I."/>
            <person name="Horton D.L."/>
            <person name="Alikhan N.-F."/>
            <person name="Baker D."/>
            <person name="Gharbi K."/>
            <person name="Hall N."/>
            <person name="Watson M."/>
            <person name="Adriaenssens E.M."/>
            <person name="Foster-Nyarko E."/>
            <person name="Jarju S."/>
            <person name="Secka A."/>
            <person name="Antonio M."/>
            <person name="Oren A."/>
            <person name="Chaudhuri R."/>
            <person name="La Ragione R.M."/>
            <person name="Hildebrand F."/>
            <person name="Pallen M.J."/>
        </authorList>
    </citation>
    <scope>NUCLEOTIDE SEQUENCE [LARGE SCALE GENOMIC DNA]</scope>
    <source>
        <strain evidence="1 2">Sa2CVA6</strain>
    </source>
</reference>
<evidence type="ECO:0000313" key="2">
    <source>
        <dbReference type="Proteomes" id="UP000634919"/>
    </source>
</evidence>
<organism evidence="1 2">
    <name type="scientific">Comamonas avium</name>
    <dbReference type="NCBI Taxonomy" id="2762231"/>
    <lineage>
        <taxon>Bacteria</taxon>
        <taxon>Pseudomonadati</taxon>
        <taxon>Pseudomonadota</taxon>
        <taxon>Betaproteobacteria</taxon>
        <taxon>Burkholderiales</taxon>
        <taxon>Comamonadaceae</taxon>
        <taxon>Comamonas</taxon>
    </lineage>
</organism>
<dbReference type="EMBL" id="JACSQK010000003">
    <property type="protein sequence ID" value="MBD7960213.1"/>
    <property type="molecule type" value="Genomic_DNA"/>
</dbReference>
<gene>
    <name evidence="1" type="ORF">H9646_06935</name>
</gene>
<accession>A0ABR8S9Q0</accession>
<dbReference type="Proteomes" id="UP000634919">
    <property type="component" value="Unassembled WGS sequence"/>
</dbReference>
<evidence type="ECO:0000313" key="1">
    <source>
        <dbReference type="EMBL" id="MBD7960213.1"/>
    </source>
</evidence>
<sequence length="59" mass="6360">MCLSQCGATSLQLNFFIQTSQLFIDSTQPMVEHAALRNGSAAGQHTIALQQAQALLQRA</sequence>
<keyword evidence="2" id="KW-1185">Reference proteome</keyword>
<protein>
    <submittedName>
        <fullName evidence="1">Uncharacterized protein</fullName>
    </submittedName>
</protein>
<comment type="caution">
    <text evidence="1">The sequence shown here is derived from an EMBL/GenBank/DDBJ whole genome shotgun (WGS) entry which is preliminary data.</text>
</comment>